<keyword evidence="7 10" id="KW-1133">Transmembrane helix</keyword>
<proteinExistence type="inferred from homology"/>
<comment type="subcellular location">
    <subcellularLocation>
        <location evidence="1 10">Cell membrane</location>
        <topology evidence="1 10">Multi-pass membrane protein</topology>
    </subcellularLocation>
</comment>
<evidence type="ECO:0000256" key="9">
    <source>
        <dbReference type="ARBA" id="ARBA00023136"/>
    </source>
</evidence>
<dbReference type="PANTHER" id="PTHR34182:SF1">
    <property type="entry name" value="PROTEIN-EXPORT MEMBRANE PROTEIN SECG"/>
    <property type="match status" value="1"/>
</dbReference>
<keyword evidence="9 10" id="KW-0472">Membrane</keyword>
<evidence type="ECO:0000256" key="4">
    <source>
        <dbReference type="ARBA" id="ARBA00022475"/>
    </source>
</evidence>
<keyword evidence="5 10" id="KW-0812">Transmembrane</keyword>
<dbReference type="PANTHER" id="PTHR34182">
    <property type="entry name" value="PROTEIN-EXPORT MEMBRANE PROTEIN SECG"/>
    <property type="match status" value="1"/>
</dbReference>
<dbReference type="eggNOG" id="COG1314">
    <property type="taxonomic scope" value="Bacteria"/>
</dbReference>
<keyword evidence="4 10" id="KW-1003">Cell membrane</keyword>
<dbReference type="PRINTS" id="PR01651">
    <property type="entry name" value="SECGEXPORT"/>
</dbReference>
<dbReference type="STRING" id="574087.Acear_0327"/>
<keyword evidence="6 10" id="KW-0653">Protein transport</keyword>
<evidence type="ECO:0000256" key="1">
    <source>
        <dbReference type="ARBA" id="ARBA00004651"/>
    </source>
</evidence>
<dbReference type="GO" id="GO:0005886">
    <property type="term" value="C:plasma membrane"/>
    <property type="evidence" value="ECO:0007669"/>
    <property type="project" value="UniProtKB-SubCell"/>
</dbReference>
<feature type="transmembrane region" description="Helical" evidence="10">
    <location>
        <begin position="29"/>
        <end position="48"/>
    </location>
</feature>
<evidence type="ECO:0000256" key="7">
    <source>
        <dbReference type="ARBA" id="ARBA00022989"/>
    </source>
</evidence>
<dbReference type="Proteomes" id="UP000001661">
    <property type="component" value="Chromosome"/>
</dbReference>
<dbReference type="GO" id="GO:0043952">
    <property type="term" value="P:protein transport by the Sec complex"/>
    <property type="evidence" value="ECO:0007669"/>
    <property type="project" value="TreeGrafter"/>
</dbReference>
<comment type="function">
    <text evidence="10">Involved in protein export. Participates in an early event of protein translocation.</text>
</comment>
<comment type="similarity">
    <text evidence="2 10">Belongs to the SecG family.</text>
</comment>
<dbReference type="EMBL" id="CP002105">
    <property type="protein sequence ID" value="ADL11876.1"/>
    <property type="molecule type" value="Genomic_DNA"/>
</dbReference>
<dbReference type="GO" id="GO:0065002">
    <property type="term" value="P:intracellular protein transmembrane transport"/>
    <property type="evidence" value="ECO:0007669"/>
    <property type="project" value="TreeGrafter"/>
</dbReference>
<feature type="transmembrane region" description="Helical" evidence="10">
    <location>
        <begin position="81"/>
        <end position="98"/>
    </location>
</feature>
<keyword evidence="12" id="KW-1185">Reference proteome</keyword>
<evidence type="ECO:0000313" key="11">
    <source>
        <dbReference type="EMBL" id="ADL11876.1"/>
    </source>
</evidence>
<sequence>MEFLLFFLWDYVKIDNGNLIEKKEVKNVFVLKVIHLIISLALIAGVLLQSGKSAGLSGAIDGGASSFFDQGRQAEEKIKKLTTVAAILFMISSLVLAAL</sequence>
<organism evidence="11 12">
    <name type="scientific">Acetohalobium arabaticum (strain ATCC 49924 / DSM 5501 / Z-7288)</name>
    <dbReference type="NCBI Taxonomy" id="574087"/>
    <lineage>
        <taxon>Bacteria</taxon>
        <taxon>Bacillati</taxon>
        <taxon>Bacillota</taxon>
        <taxon>Clostridia</taxon>
        <taxon>Halanaerobiales</taxon>
        <taxon>Halobacteroidaceae</taxon>
        <taxon>Acetohalobium</taxon>
    </lineage>
</organism>
<protein>
    <recommendedName>
        <fullName evidence="10">Protein-export membrane protein SecG</fullName>
    </recommendedName>
</protein>
<gene>
    <name evidence="11" type="ordered locus">Acear_0327</name>
</gene>
<evidence type="ECO:0000256" key="6">
    <source>
        <dbReference type="ARBA" id="ARBA00022927"/>
    </source>
</evidence>
<evidence type="ECO:0000256" key="8">
    <source>
        <dbReference type="ARBA" id="ARBA00023010"/>
    </source>
</evidence>
<keyword evidence="3 10" id="KW-0813">Transport</keyword>
<dbReference type="Pfam" id="PF03840">
    <property type="entry name" value="SecG"/>
    <property type="match status" value="1"/>
</dbReference>
<evidence type="ECO:0000256" key="2">
    <source>
        <dbReference type="ARBA" id="ARBA00008445"/>
    </source>
</evidence>
<dbReference type="AlphaFoldDB" id="D9QU83"/>
<accession>D9QU83</accession>
<keyword evidence="8 10" id="KW-0811">Translocation</keyword>
<dbReference type="GO" id="GO:0015450">
    <property type="term" value="F:protein-transporting ATPase activity"/>
    <property type="evidence" value="ECO:0007669"/>
    <property type="project" value="UniProtKB-UniRule"/>
</dbReference>
<dbReference type="GO" id="GO:0009306">
    <property type="term" value="P:protein secretion"/>
    <property type="evidence" value="ECO:0007669"/>
    <property type="project" value="UniProtKB-UniRule"/>
</dbReference>
<dbReference type="KEGG" id="aar:Acear_0327"/>
<dbReference type="InterPro" id="IPR004692">
    <property type="entry name" value="SecG"/>
</dbReference>
<evidence type="ECO:0000256" key="3">
    <source>
        <dbReference type="ARBA" id="ARBA00022448"/>
    </source>
</evidence>
<dbReference type="NCBIfam" id="TIGR00810">
    <property type="entry name" value="secG"/>
    <property type="match status" value="1"/>
</dbReference>
<name>D9QU83_ACEAZ</name>
<dbReference type="HOGENOM" id="CLU_2313962_0_0_9"/>
<evidence type="ECO:0000256" key="10">
    <source>
        <dbReference type="RuleBase" id="RU365087"/>
    </source>
</evidence>
<evidence type="ECO:0000313" key="12">
    <source>
        <dbReference type="Proteomes" id="UP000001661"/>
    </source>
</evidence>
<evidence type="ECO:0000256" key="5">
    <source>
        <dbReference type="ARBA" id="ARBA00022692"/>
    </source>
</evidence>
<reference evidence="11 12" key="1">
    <citation type="journal article" date="2010" name="Stand. Genomic Sci.">
        <title>Complete genome sequence of Acetohalobium arabaticum type strain (Z-7288).</title>
        <authorList>
            <person name="Sikorski J."/>
            <person name="Lapidus A."/>
            <person name="Chertkov O."/>
            <person name="Lucas S."/>
            <person name="Copeland A."/>
            <person name="Glavina Del Rio T."/>
            <person name="Nolan M."/>
            <person name="Tice H."/>
            <person name="Cheng J.F."/>
            <person name="Han C."/>
            <person name="Brambilla E."/>
            <person name="Pitluck S."/>
            <person name="Liolios K."/>
            <person name="Ivanova N."/>
            <person name="Mavromatis K."/>
            <person name="Mikhailova N."/>
            <person name="Pati A."/>
            <person name="Bruce D."/>
            <person name="Detter C."/>
            <person name="Tapia R."/>
            <person name="Goodwin L."/>
            <person name="Chen A."/>
            <person name="Palaniappan K."/>
            <person name="Land M."/>
            <person name="Hauser L."/>
            <person name="Chang Y.J."/>
            <person name="Jeffries C.D."/>
            <person name="Rohde M."/>
            <person name="Goker M."/>
            <person name="Spring S."/>
            <person name="Woyke T."/>
            <person name="Bristow J."/>
            <person name="Eisen J.A."/>
            <person name="Markowitz V."/>
            <person name="Hugenholtz P."/>
            <person name="Kyrpides N.C."/>
            <person name="Klenk H.P."/>
        </authorList>
    </citation>
    <scope>NUCLEOTIDE SEQUENCE [LARGE SCALE GENOMIC DNA]</scope>
    <source>
        <strain evidence="12">ATCC 49924 / DSM 5501 / Z-7288</strain>
    </source>
</reference>